<keyword evidence="3" id="KW-1185">Reference proteome</keyword>
<evidence type="ECO:0000259" key="1">
    <source>
        <dbReference type="PROSITE" id="PS51725"/>
    </source>
</evidence>
<dbReference type="KEGG" id="cdn:BN940_17581"/>
<dbReference type="OrthoDB" id="9812192at2"/>
<dbReference type="STRING" id="1437824.BN940_17581"/>
<organism evidence="2 3">
    <name type="scientific">Castellaniella defragrans (strain DSM 12143 / CCUG 39792 / 65Phen)</name>
    <name type="common">Alcaligenes defragrans</name>
    <dbReference type="NCBI Taxonomy" id="1437824"/>
    <lineage>
        <taxon>Bacteria</taxon>
        <taxon>Pseudomonadati</taxon>
        <taxon>Pseudomonadota</taxon>
        <taxon>Betaproteobacteria</taxon>
        <taxon>Burkholderiales</taxon>
        <taxon>Alcaligenaceae</taxon>
        <taxon>Castellaniella</taxon>
    </lineage>
</organism>
<sequence length="101" mass="11365">MYILMVELRARPERLDELEPVLRALAETARTEPGIVCYAVQRREDSPDVFLLCEWYRDEAAWETHMALAPVREALGRFDALLAAPPAVTRCAPVALACRPA</sequence>
<name>W8X1H9_CASD6</name>
<dbReference type="Gene3D" id="3.30.70.100">
    <property type="match status" value="1"/>
</dbReference>
<dbReference type="RefSeq" id="WP_043685002.1">
    <property type="nucleotide sequence ID" value="NZ_HG916765.1"/>
</dbReference>
<dbReference type="Proteomes" id="UP000019805">
    <property type="component" value="Chromosome"/>
</dbReference>
<evidence type="ECO:0000313" key="3">
    <source>
        <dbReference type="Proteomes" id="UP000019805"/>
    </source>
</evidence>
<proteinExistence type="predicted"/>
<dbReference type="Pfam" id="PF03992">
    <property type="entry name" value="ABM"/>
    <property type="match status" value="1"/>
</dbReference>
<feature type="domain" description="ABM" evidence="1">
    <location>
        <begin position="2"/>
        <end position="90"/>
    </location>
</feature>
<dbReference type="HOGENOM" id="CLU_131496_6_4_4"/>
<dbReference type="PROSITE" id="PS51725">
    <property type="entry name" value="ABM"/>
    <property type="match status" value="1"/>
</dbReference>
<dbReference type="AlphaFoldDB" id="W8X1H9"/>
<protein>
    <recommendedName>
        <fullName evidence="1">ABM domain-containing protein</fullName>
    </recommendedName>
</protein>
<accession>W8X1H9</accession>
<dbReference type="EMBL" id="HG916765">
    <property type="protein sequence ID" value="CDM25948.1"/>
    <property type="molecule type" value="Genomic_DNA"/>
</dbReference>
<dbReference type="SUPFAM" id="SSF54909">
    <property type="entry name" value="Dimeric alpha+beta barrel"/>
    <property type="match status" value="1"/>
</dbReference>
<reference evidence="2 3" key="1">
    <citation type="journal article" date="2014" name="BMC Microbiol.">
        <title>The oxygen-independent metabolism of cyclic monoterpenes in Castellaniella defragrans 65Phen.</title>
        <authorList>
            <person name="Petasch J."/>
            <person name="Disch E.M."/>
            <person name="Markert S."/>
            <person name="Becher D."/>
            <person name="Schweder T."/>
            <person name="Huttel B."/>
            <person name="Reinhardt R."/>
            <person name="Harder J."/>
        </authorList>
    </citation>
    <scope>NUCLEOTIDE SEQUENCE [LARGE SCALE GENOMIC DNA]</scope>
    <source>
        <strain evidence="2">65Phen</strain>
    </source>
</reference>
<dbReference type="PANTHER" id="PTHR33336:SF14">
    <property type="entry name" value="ANTIBIOTIC BIOSYNTHESIS MONOOXYGENASE"/>
    <property type="match status" value="1"/>
</dbReference>
<gene>
    <name evidence="2" type="ORF">BN940_17581</name>
</gene>
<dbReference type="InterPro" id="IPR007138">
    <property type="entry name" value="ABM_dom"/>
</dbReference>
<dbReference type="InterPro" id="IPR011008">
    <property type="entry name" value="Dimeric_a/b-barrel"/>
</dbReference>
<dbReference type="PANTHER" id="PTHR33336">
    <property type="entry name" value="QUINOL MONOOXYGENASE YGIN-RELATED"/>
    <property type="match status" value="1"/>
</dbReference>
<evidence type="ECO:0000313" key="2">
    <source>
        <dbReference type="EMBL" id="CDM25948.1"/>
    </source>
</evidence>
<dbReference type="eggNOG" id="COG1359">
    <property type="taxonomic scope" value="Bacteria"/>
</dbReference>
<dbReference type="InterPro" id="IPR050744">
    <property type="entry name" value="AI-2_Isomerase_LsrG"/>
</dbReference>
<dbReference type="GO" id="GO:0003824">
    <property type="term" value="F:catalytic activity"/>
    <property type="evidence" value="ECO:0007669"/>
    <property type="project" value="TreeGrafter"/>
</dbReference>